<evidence type="ECO:0000313" key="2">
    <source>
        <dbReference type="Proteomes" id="UP001159405"/>
    </source>
</evidence>
<reference evidence="1 2" key="1">
    <citation type="submission" date="2022-05" db="EMBL/GenBank/DDBJ databases">
        <authorList>
            <consortium name="Genoscope - CEA"/>
            <person name="William W."/>
        </authorList>
    </citation>
    <scope>NUCLEOTIDE SEQUENCE [LARGE SCALE GENOMIC DNA]</scope>
</reference>
<proteinExistence type="predicted"/>
<accession>A0ABN8NBS5</accession>
<comment type="caution">
    <text evidence="1">The sequence shown here is derived from an EMBL/GenBank/DDBJ whole genome shotgun (WGS) entry which is preliminary data.</text>
</comment>
<organism evidence="1 2">
    <name type="scientific">Porites lobata</name>
    <dbReference type="NCBI Taxonomy" id="104759"/>
    <lineage>
        <taxon>Eukaryota</taxon>
        <taxon>Metazoa</taxon>
        <taxon>Cnidaria</taxon>
        <taxon>Anthozoa</taxon>
        <taxon>Hexacorallia</taxon>
        <taxon>Scleractinia</taxon>
        <taxon>Fungiina</taxon>
        <taxon>Poritidae</taxon>
        <taxon>Porites</taxon>
    </lineage>
</organism>
<keyword evidence="2" id="KW-1185">Reference proteome</keyword>
<evidence type="ECO:0000313" key="1">
    <source>
        <dbReference type="EMBL" id="CAH3103338.1"/>
    </source>
</evidence>
<protein>
    <submittedName>
        <fullName evidence="1">Uncharacterized protein</fullName>
    </submittedName>
</protein>
<name>A0ABN8NBS5_9CNID</name>
<gene>
    <name evidence="1" type="ORF">PLOB_00011227</name>
</gene>
<dbReference type="Proteomes" id="UP001159405">
    <property type="component" value="Unassembled WGS sequence"/>
</dbReference>
<dbReference type="EMBL" id="CALNXK010000016">
    <property type="protein sequence ID" value="CAH3103338.1"/>
    <property type="molecule type" value="Genomic_DNA"/>
</dbReference>
<sequence>MNRKNQYYERNQYQYCNLHSPANLRSMEDTNCCQKTSGIHKGDARVMMNINCLTRSNNNNHNDNDDDNNNNNNNDFIILPQHILSQPSTHIKNAVLQCSHGFLSSLKLSDGLNDI</sequence>